<dbReference type="PANTHER" id="PTHR32176:SF92">
    <property type="entry name" value="XYLOSE ISOMERASE"/>
    <property type="match status" value="1"/>
</dbReference>
<dbReference type="Gene3D" id="3.40.1090.10">
    <property type="entry name" value="Cytosolic phospholipase A2 catalytic domain"/>
    <property type="match status" value="1"/>
</dbReference>
<gene>
    <name evidence="2" type="ORF">V6N12_014551</name>
</gene>
<evidence type="ECO:0008006" key="4">
    <source>
        <dbReference type="Google" id="ProtNLM"/>
    </source>
</evidence>
<keyword evidence="1" id="KW-0442">Lipid degradation</keyword>
<dbReference type="InterPro" id="IPR016035">
    <property type="entry name" value="Acyl_Trfase/lysoPLipase"/>
</dbReference>
<evidence type="ECO:0000256" key="1">
    <source>
        <dbReference type="ARBA" id="ARBA00022963"/>
    </source>
</evidence>
<comment type="caution">
    <text evidence="2">The sequence shown here is derived from an EMBL/GenBank/DDBJ whole genome shotgun (WGS) entry which is preliminary data.</text>
</comment>
<name>A0ABR2DKH8_9ROSI</name>
<proteinExistence type="predicted"/>
<dbReference type="EMBL" id="JBBPBM010000024">
    <property type="protein sequence ID" value="KAK8541932.1"/>
    <property type="molecule type" value="Genomic_DNA"/>
</dbReference>
<dbReference type="PANTHER" id="PTHR32176">
    <property type="entry name" value="XYLOSE ISOMERASE"/>
    <property type="match status" value="1"/>
</dbReference>
<accession>A0ABR2DKH8</accession>
<keyword evidence="1" id="KW-0443">Lipid metabolism</keyword>
<evidence type="ECO:0000313" key="2">
    <source>
        <dbReference type="EMBL" id="KAK8541932.1"/>
    </source>
</evidence>
<dbReference type="SUPFAM" id="SSF52151">
    <property type="entry name" value="FabD/lysophospholipase-like"/>
    <property type="match status" value="1"/>
</dbReference>
<protein>
    <recommendedName>
        <fullName evidence="4">PNPLA domain-containing protein</fullName>
    </recommendedName>
</protein>
<organism evidence="2 3">
    <name type="scientific">Hibiscus sabdariffa</name>
    <name type="common">roselle</name>
    <dbReference type="NCBI Taxonomy" id="183260"/>
    <lineage>
        <taxon>Eukaryota</taxon>
        <taxon>Viridiplantae</taxon>
        <taxon>Streptophyta</taxon>
        <taxon>Embryophyta</taxon>
        <taxon>Tracheophyta</taxon>
        <taxon>Spermatophyta</taxon>
        <taxon>Magnoliopsida</taxon>
        <taxon>eudicotyledons</taxon>
        <taxon>Gunneridae</taxon>
        <taxon>Pentapetalae</taxon>
        <taxon>rosids</taxon>
        <taxon>malvids</taxon>
        <taxon>Malvales</taxon>
        <taxon>Malvaceae</taxon>
        <taxon>Malvoideae</taxon>
        <taxon>Hibiscus</taxon>
    </lineage>
</organism>
<dbReference type="Proteomes" id="UP001472677">
    <property type="component" value="Unassembled WGS sequence"/>
</dbReference>
<reference evidence="2 3" key="1">
    <citation type="journal article" date="2024" name="G3 (Bethesda)">
        <title>Genome assembly of Hibiscus sabdariffa L. provides insights into metabolisms of medicinal natural products.</title>
        <authorList>
            <person name="Kim T."/>
        </authorList>
    </citation>
    <scope>NUCLEOTIDE SEQUENCE [LARGE SCALE GENOMIC DNA]</scope>
    <source>
        <strain evidence="2">TK-2024</strain>
        <tissue evidence="2">Old leaves</tissue>
    </source>
</reference>
<keyword evidence="3" id="KW-1185">Reference proteome</keyword>
<evidence type="ECO:0000313" key="3">
    <source>
        <dbReference type="Proteomes" id="UP001472677"/>
    </source>
</evidence>
<sequence length="106" mass="11731">MEISLQGINAPVAGFLQPSIRCQHAWWGSEGFSLGTSLAFLESQLQELDGDNARIADYFGFIAGTSTGGLVTAMLQIKTIDHYLLPKNSTDFIFERVLENRNIHDN</sequence>